<dbReference type="RefSeq" id="WP_271139915.1">
    <property type="nucleotide sequence ID" value="NZ_JAPYYP010000007.1"/>
</dbReference>
<dbReference type="PROSITE" id="PS50109">
    <property type="entry name" value="HIS_KIN"/>
    <property type="match status" value="1"/>
</dbReference>
<comment type="caution">
    <text evidence="17">The sequence shown here is derived from an EMBL/GenBank/DDBJ whole genome shotgun (WGS) entry which is preliminary data.</text>
</comment>
<keyword evidence="11 14" id="KW-1133">Transmembrane helix</keyword>
<evidence type="ECO:0000256" key="10">
    <source>
        <dbReference type="ARBA" id="ARBA00022840"/>
    </source>
</evidence>
<dbReference type="GO" id="GO:0005886">
    <property type="term" value="C:plasma membrane"/>
    <property type="evidence" value="ECO:0007669"/>
    <property type="project" value="UniProtKB-SubCell"/>
</dbReference>
<dbReference type="PROSITE" id="PS50112">
    <property type="entry name" value="PAS"/>
    <property type="match status" value="1"/>
</dbReference>
<evidence type="ECO:0000256" key="1">
    <source>
        <dbReference type="ARBA" id="ARBA00000085"/>
    </source>
</evidence>
<evidence type="ECO:0000256" key="7">
    <source>
        <dbReference type="ARBA" id="ARBA00022692"/>
    </source>
</evidence>
<dbReference type="Pfam" id="PF02518">
    <property type="entry name" value="HATPase_c"/>
    <property type="match status" value="1"/>
</dbReference>
<evidence type="ECO:0000256" key="11">
    <source>
        <dbReference type="ARBA" id="ARBA00022989"/>
    </source>
</evidence>
<evidence type="ECO:0000256" key="4">
    <source>
        <dbReference type="ARBA" id="ARBA00022475"/>
    </source>
</evidence>
<dbReference type="InterPro" id="IPR016120">
    <property type="entry name" value="Sig_transdc_His_kin_SpoOB"/>
</dbReference>
<comment type="subcellular location">
    <subcellularLocation>
        <location evidence="2">Cell membrane</location>
        <topology evidence="2">Multi-pass membrane protein</topology>
    </subcellularLocation>
</comment>
<dbReference type="InterPro" id="IPR013767">
    <property type="entry name" value="PAS_fold"/>
</dbReference>
<dbReference type="InterPro" id="IPR003594">
    <property type="entry name" value="HATPase_dom"/>
</dbReference>
<keyword evidence="9 17" id="KW-0418">Kinase</keyword>
<dbReference type="GO" id="GO:0005524">
    <property type="term" value="F:ATP binding"/>
    <property type="evidence" value="ECO:0007669"/>
    <property type="project" value="UniProtKB-KW"/>
</dbReference>
<dbReference type="Gene3D" id="3.30.450.20">
    <property type="entry name" value="PAS domain"/>
    <property type="match status" value="2"/>
</dbReference>
<keyword evidence="4" id="KW-1003">Cell membrane</keyword>
<dbReference type="InterPro" id="IPR004358">
    <property type="entry name" value="Sig_transdc_His_kin-like_C"/>
</dbReference>
<dbReference type="InterPro" id="IPR000014">
    <property type="entry name" value="PAS"/>
</dbReference>
<evidence type="ECO:0000256" key="14">
    <source>
        <dbReference type="SAM" id="Phobius"/>
    </source>
</evidence>
<dbReference type="InterPro" id="IPR005467">
    <property type="entry name" value="His_kinase_dom"/>
</dbReference>
<dbReference type="SUPFAM" id="SSF55890">
    <property type="entry name" value="Sporulation response regulatory protein Spo0B"/>
    <property type="match status" value="1"/>
</dbReference>
<keyword evidence="7 14" id="KW-0812">Transmembrane</keyword>
<dbReference type="SMART" id="SM00387">
    <property type="entry name" value="HATPase_c"/>
    <property type="match status" value="1"/>
</dbReference>
<keyword evidence="6" id="KW-0808">Transferase</keyword>
<evidence type="ECO:0000259" key="15">
    <source>
        <dbReference type="PROSITE" id="PS50109"/>
    </source>
</evidence>
<dbReference type="InterPro" id="IPR036890">
    <property type="entry name" value="HATPase_C_sf"/>
</dbReference>
<dbReference type="FunFam" id="3.30.450.20:FF:000018">
    <property type="entry name" value="Sensor histidine kinase DcuS"/>
    <property type="match status" value="1"/>
</dbReference>
<dbReference type="Gene3D" id="1.10.287.130">
    <property type="match status" value="1"/>
</dbReference>
<feature type="transmembrane region" description="Helical" evidence="14">
    <location>
        <begin position="169"/>
        <end position="188"/>
    </location>
</feature>
<protein>
    <recommendedName>
        <fullName evidence="3">histidine kinase</fullName>
        <ecNumber evidence="3">2.7.13.3</ecNumber>
    </recommendedName>
</protein>
<dbReference type="CDD" id="cd18773">
    <property type="entry name" value="PDC1_HK_sensor"/>
    <property type="match status" value="1"/>
</dbReference>
<dbReference type="EC" id="2.7.13.3" evidence="3"/>
<dbReference type="Pfam" id="PF17203">
    <property type="entry name" value="sCache_3_2"/>
    <property type="match status" value="1"/>
</dbReference>
<dbReference type="SMART" id="SM00091">
    <property type="entry name" value="PAS"/>
    <property type="match status" value="1"/>
</dbReference>
<reference evidence="17" key="1">
    <citation type="submission" date="2022-12" db="EMBL/GenBank/DDBJ databases">
        <title>Draft genome sequence of the thermophilic strain Brevibacillus thermoruber HT42, isolated from Los Humeros, Puebla, Mexico, with biotechnological potential.</title>
        <authorList>
            <person name="Lara Sanchez J."/>
            <person name="Solis Palacios R."/>
            <person name="Bustos Baena A.S."/>
            <person name="Ruz Baez A.E."/>
            <person name="Espinosa Luna G."/>
            <person name="Oliart Ros R.M."/>
        </authorList>
    </citation>
    <scope>NUCLEOTIDE SEQUENCE</scope>
    <source>
        <strain evidence="17">HT42</strain>
    </source>
</reference>
<evidence type="ECO:0000259" key="16">
    <source>
        <dbReference type="PROSITE" id="PS50112"/>
    </source>
</evidence>
<evidence type="ECO:0000256" key="5">
    <source>
        <dbReference type="ARBA" id="ARBA00022553"/>
    </source>
</evidence>
<dbReference type="EMBL" id="JAPYYP010000007">
    <property type="protein sequence ID" value="MDA5108406.1"/>
    <property type="molecule type" value="Genomic_DNA"/>
</dbReference>
<dbReference type="CDD" id="cd16915">
    <property type="entry name" value="HATPase_DpiB-CitA-like"/>
    <property type="match status" value="1"/>
</dbReference>
<evidence type="ECO:0000256" key="8">
    <source>
        <dbReference type="ARBA" id="ARBA00022741"/>
    </source>
</evidence>
<feature type="transmembrane region" description="Helical" evidence="14">
    <location>
        <begin position="6"/>
        <end position="31"/>
    </location>
</feature>
<dbReference type="Gene3D" id="3.30.565.10">
    <property type="entry name" value="Histidine kinase-like ATPase, C-terminal domain"/>
    <property type="match status" value="1"/>
</dbReference>
<feature type="domain" description="PAS" evidence="16">
    <location>
        <begin position="206"/>
        <end position="247"/>
    </location>
</feature>
<dbReference type="Pfam" id="PF00989">
    <property type="entry name" value="PAS"/>
    <property type="match status" value="1"/>
</dbReference>
<keyword evidence="5" id="KW-0597">Phosphoprotein</keyword>
<keyword evidence="18" id="KW-1185">Reference proteome</keyword>
<dbReference type="InterPro" id="IPR035965">
    <property type="entry name" value="PAS-like_dom_sf"/>
</dbReference>
<dbReference type="AlphaFoldDB" id="A0A9X3Z319"/>
<dbReference type="CDD" id="cd00130">
    <property type="entry name" value="PAS"/>
    <property type="match status" value="1"/>
</dbReference>
<dbReference type="PROSITE" id="PS51257">
    <property type="entry name" value="PROKAR_LIPOPROTEIN"/>
    <property type="match status" value="1"/>
</dbReference>
<organism evidence="17 18">
    <name type="scientific">Brevibacillus thermoruber</name>
    <dbReference type="NCBI Taxonomy" id="33942"/>
    <lineage>
        <taxon>Bacteria</taxon>
        <taxon>Bacillati</taxon>
        <taxon>Bacillota</taxon>
        <taxon>Bacilli</taxon>
        <taxon>Bacillales</taxon>
        <taxon>Paenibacillaceae</taxon>
        <taxon>Brevibacillus</taxon>
    </lineage>
</organism>
<evidence type="ECO:0000256" key="2">
    <source>
        <dbReference type="ARBA" id="ARBA00004651"/>
    </source>
</evidence>
<dbReference type="Proteomes" id="UP001151071">
    <property type="component" value="Unassembled WGS sequence"/>
</dbReference>
<dbReference type="SUPFAM" id="SSF103190">
    <property type="entry name" value="Sensory domain-like"/>
    <property type="match status" value="1"/>
</dbReference>
<gene>
    <name evidence="17" type="ORF">O3V59_08535</name>
</gene>
<keyword evidence="10" id="KW-0067">ATP-binding</keyword>
<evidence type="ECO:0000313" key="18">
    <source>
        <dbReference type="Proteomes" id="UP001151071"/>
    </source>
</evidence>
<comment type="catalytic activity">
    <reaction evidence="1">
        <text>ATP + protein L-histidine = ADP + protein N-phospho-L-histidine.</text>
        <dbReference type="EC" id="2.7.13.3"/>
    </reaction>
</comment>
<dbReference type="PANTHER" id="PTHR43547:SF3">
    <property type="entry name" value="SENSOR PROTEIN CITS"/>
    <property type="match status" value="1"/>
</dbReference>
<dbReference type="InterPro" id="IPR039506">
    <property type="entry name" value="SPOB_a"/>
</dbReference>
<dbReference type="GO" id="GO:0000155">
    <property type="term" value="F:phosphorelay sensor kinase activity"/>
    <property type="evidence" value="ECO:0007669"/>
    <property type="project" value="InterPro"/>
</dbReference>
<dbReference type="InterPro" id="IPR029151">
    <property type="entry name" value="Sensor-like_sf"/>
</dbReference>
<keyword evidence="13 14" id="KW-0472">Membrane</keyword>
<evidence type="ECO:0000256" key="12">
    <source>
        <dbReference type="ARBA" id="ARBA00023012"/>
    </source>
</evidence>
<dbReference type="NCBIfam" id="TIGR00229">
    <property type="entry name" value="sensory_box"/>
    <property type="match status" value="1"/>
</dbReference>
<evidence type="ECO:0000256" key="6">
    <source>
        <dbReference type="ARBA" id="ARBA00022679"/>
    </source>
</evidence>
<dbReference type="SUPFAM" id="SSF55785">
    <property type="entry name" value="PYP-like sensor domain (PAS domain)"/>
    <property type="match status" value="1"/>
</dbReference>
<feature type="domain" description="Histidine kinase" evidence="15">
    <location>
        <begin position="331"/>
        <end position="526"/>
    </location>
</feature>
<proteinExistence type="predicted"/>
<sequence>MRFQSKLILVICTLLLCVIAILGCSFEYMLANALKKEIGTRALHVAETVAAMPEIKRAFSTPDPSKTIAPLAEKIRRETHADFVTVGNREGIRYSHPIPERIGKKMQGGDNQPVFEGQAIISETTGSLGPALRGKAPIFNEAGQVIGVVSVGFLLEDVQKTIHSYRDKIVAIGLIALALGVIGTLWIARSVKQAIFGLEPSQIGQLYQEKQAILESIREGIVAVNANGTITMANQTALQLLGLDSSKEITGKPADEILDSFRLLEVLKAGRAIVDQETWMAGHVLVVNCVPILDAHNQIVGAVASFRDKSELYRVIEELSRVKEYAEALRAQTHEYSNKLYLISGLIQLESYREAIEFITRETDVHVNHTRFIMREIPDPIIGGLLLGKLNRASELKVKLEIDRESSFRDIPAWIDRHHLITIMGNLVDNALEAVLAPGAFAREVNVFLTDIGEVLLFEVEDRGPGIPDEHADRLFELGFSTKAQKNHGFGLALVKQAVEQLNGHVSHTPNPDGGTIFTVVIPKEADAARRGKGTP</sequence>
<dbReference type="SUPFAM" id="SSF55874">
    <property type="entry name" value="ATPase domain of HSP90 chaperone/DNA topoisomerase II/histidine kinase"/>
    <property type="match status" value="1"/>
</dbReference>
<evidence type="ECO:0000256" key="13">
    <source>
        <dbReference type="ARBA" id="ARBA00023136"/>
    </source>
</evidence>
<dbReference type="Pfam" id="PF14689">
    <property type="entry name" value="SPOB_a"/>
    <property type="match status" value="1"/>
</dbReference>
<dbReference type="InterPro" id="IPR033463">
    <property type="entry name" value="sCache_3"/>
</dbReference>
<evidence type="ECO:0000313" key="17">
    <source>
        <dbReference type="EMBL" id="MDA5108406.1"/>
    </source>
</evidence>
<name>A0A9X3Z319_9BACL</name>
<dbReference type="PANTHER" id="PTHR43547">
    <property type="entry name" value="TWO-COMPONENT HISTIDINE KINASE"/>
    <property type="match status" value="1"/>
</dbReference>
<keyword evidence="12" id="KW-0902">Two-component regulatory system</keyword>
<dbReference type="PRINTS" id="PR00344">
    <property type="entry name" value="BCTRLSENSOR"/>
</dbReference>
<dbReference type="GO" id="GO:0006355">
    <property type="term" value="P:regulation of DNA-templated transcription"/>
    <property type="evidence" value="ECO:0007669"/>
    <property type="project" value="InterPro"/>
</dbReference>
<evidence type="ECO:0000256" key="9">
    <source>
        <dbReference type="ARBA" id="ARBA00022777"/>
    </source>
</evidence>
<accession>A0A9X3Z319</accession>
<keyword evidence="8" id="KW-0547">Nucleotide-binding</keyword>
<evidence type="ECO:0000256" key="3">
    <source>
        <dbReference type="ARBA" id="ARBA00012438"/>
    </source>
</evidence>